<dbReference type="EMBL" id="CAJNJA010044621">
    <property type="protein sequence ID" value="CAE7803292.1"/>
    <property type="molecule type" value="Genomic_DNA"/>
</dbReference>
<feature type="non-terminal residue" evidence="8">
    <location>
        <position position="1"/>
    </location>
</feature>
<evidence type="ECO:0000256" key="4">
    <source>
        <dbReference type="ARBA" id="ARBA00022989"/>
    </source>
</evidence>
<proteinExistence type="inferred from homology"/>
<evidence type="ECO:0000259" key="7">
    <source>
        <dbReference type="PROSITE" id="PS50850"/>
    </source>
</evidence>
<dbReference type="PROSITE" id="PS00216">
    <property type="entry name" value="SUGAR_TRANSPORT_1"/>
    <property type="match status" value="1"/>
</dbReference>
<dbReference type="AlphaFoldDB" id="A0A812YZI4"/>
<comment type="caution">
    <text evidence="8">The sequence shown here is derived from an EMBL/GenBank/DDBJ whole genome shotgun (WGS) entry which is preliminary data.</text>
</comment>
<dbReference type="Gene3D" id="1.20.1250.20">
    <property type="entry name" value="MFS general substrate transporter like domains"/>
    <property type="match status" value="1"/>
</dbReference>
<keyword evidence="4 6" id="KW-1133">Transmembrane helix</keyword>
<dbReference type="InterPro" id="IPR020846">
    <property type="entry name" value="MFS_dom"/>
</dbReference>
<feature type="domain" description="Major facilitator superfamily (MFS) profile" evidence="7">
    <location>
        <begin position="1"/>
        <end position="162"/>
    </location>
</feature>
<dbReference type="PROSITE" id="PS50850">
    <property type="entry name" value="MFS"/>
    <property type="match status" value="1"/>
</dbReference>
<evidence type="ECO:0000256" key="1">
    <source>
        <dbReference type="ARBA" id="ARBA00004141"/>
    </source>
</evidence>
<comment type="similarity">
    <text evidence="2">Belongs to the major facilitator superfamily. Sugar transporter (TC 2.A.1.1) family.</text>
</comment>
<evidence type="ECO:0000313" key="9">
    <source>
        <dbReference type="Proteomes" id="UP000601435"/>
    </source>
</evidence>
<evidence type="ECO:0000256" key="6">
    <source>
        <dbReference type="SAM" id="Phobius"/>
    </source>
</evidence>
<sequence length="162" mass="17059">MTGINAIVSFSGTLFNALGLHGIAFSILPFVAFTAGNALGSFLLVDRAGRRPLLLWGMVSMCVTMLVGGVVAVVAQDETGHIGEAAGYTIVSMIVMYMFSFGISWGFGAWLYISEIMPLRVRGKAVGLCTAMNWGPANVLSAFVTPQMISSPLGPGGTLIFF</sequence>
<feature type="transmembrane region" description="Helical" evidence="6">
    <location>
        <begin position="53"/>
        <end position="75"/>
    </location>
</feature>
<dbReference type="GO" id="GO:0016020">
    <property type="term" value="C:membrane"/>
    <property type="evidence" value="ECO:0007669"/>
    <property type="project" value="UniProtKB-SubCell"/>
</dbReference>
<accession>A0A812YZI4</accession>
<organism evidence="8 9">
    <name type="scientific">Symbiodinium necroappetens</name>
    <dbReference type="NCBI Taxonomy" id="1628268"/>
    <lineage>
        <taxon>Eukaryota</taxon>
        <taxon>Sar</taxon>
        <taxon>Alveolata</taxon>
        <taxon>Dinophyceae</taxon>
        <taxon>Suessiales</taxon>
        <taxon>Symbiodiniaceae</taxon>
        <taxon>Symbiodinium</taxon>
    </lineage>
</organism>
<dbReference type="InterPro" id="IPR005829">
    <property type="entry name" value="Sugar_transporter_CS"/>
</dbReference>
<dbReference type="Pfam" id="PF00083">
    <property type="entry name" value="Sugar_tr"/>
    <property type="match status" value="1"/>
</dbReference>
<dbReference type="GO" id="GO:0005351">
    <property type="term" value="F:carbohydrate:proton symporter activity"/>
    <property type="evidence" value="ECO:0007669"/>
    <property type="project" value="TreeGrafter"/>
</dbReference>
<dbReference type="SUPFAM" id="SSF103473">
    <property type="entry name" value="MFS general substrate transporter"/>
    <property type="match status" value="1"/>
</dbReference>
<dbReference type="Proteomes" id="UP000601435">
    <property type="component" value="Unassembled WGS sequence"/>
</dbReference>
<evidence type="ECO:0000256" key="5">
    <source>
        <dbReference type="ARBA" id="ARBA00023136"/>
    </source>
</evidence>
<dbReference type="PANTHER" id="PTHR48022:SF2">
    <property type="entry name" value="PLASTIDIC GLUCOSE TRANSPORTER 4"/>
    <property type="match status" value="1"/>
</dbReference>
<gene>
    <name evidence="8" type="primary">HXT5</name>
    <name evidence="8" type="ORF">SNEC2469_LOCUS23728</name>
</gene>
<keyword evidence="3 6" id="KW-0812">Transmembrane</keyword>
<dbReference type="InterPro" id="IPR050360">
    <property type="entry name" value="MFS_Sugar_Transporters"/>
</dbReference>
<evidence type="ECO:0000256" key="3">
    <source>
        <dbReference type="ARBA" id="ARBA00022692"/>
    </source>
</evidence>
<protein>
    <submittedName>
        <fullName evidence="8">HXT5 protein</fullName>
    </submittedName>
</protein>
<reference evidence="8" key="1">
    <citation type="submission" date="2021-02" db="EMBL/GenBank/DDBJ databases">
        <authorList>
            <person name="Dougan E. K."/>
            <person name="Rhodes N."/>
            <person name="Thang M."/>
            <person name="Chan C."/>
        </authorList>
    </citation>
    <scope>NUCLEOTIDE SEQUENCE</scope>
</reference>
<dbReference type="InterPro" id="IPR005828">
    <property type="entry name" value="MFS_sugar_transport-like"/>
</dbReference>
<keyword evidence="9" id="KW-1185">Reference proteome</keyword>
<feature type="transmembrane region" description="Helical" evidence="6">
    <location>
        <begin position="87"/>
        <end position="113"/>
    </location>
</feature>
<name>A0A812YZI4_9DINO</name>
<evidence type="ECO:0000313" key="8">
    <source>
        <dbReference type="EMBL" id="CAE7803292.1"/>
    </source>
</evidence>
<evidence type="ECO:0000256" key="2">
    <source>
        <dbReference type="ARBA" id="ARBA00010992"/>
    </source>
</evidence>
<dbReference type="InterPro" id="IPR036259">
    <property type="entry name" value="MFS_trans_sf"/>
</dbReference>
<dbReference type="PANTHER" id="PTHR48022">
    <property type="entry name" value="PLASTIDIC GLUCOSE TRANSPORTER 4"/>
    <property type="match status" value="1"/>
</dbReference>
<dbReference type="OrthoDB" id="6612291at2759"/>
<feature type="transmembrane region" description="Helical" evidence="6">
    <location>
        <begin position="20"/>
        <end position="44"/>
    </location>
</feature>
<keyword evidence="5 6" id="KW-0472">Membrane</keyword>
<comment type="subcellular location">
    <subcellularLocation>
        <location evidence="1">Membrane</location>
        <topology evidence="1">Multi-pass membrane protein</topology>
    </subcellularLocation>
</comment>